<evidence type="ECO:0000256" key="11">
    <source>
        <dbReference type="ARBA" id="ARBA00023242"/>
    </source>
</evidence>
<keyword evidence="7" id="KW-0653">Protein transport</keyword>
<evidence type="ECO:0000256" key="9">
    <source>
        <dbReference type="ARBA" id="ARBA00023054"/>
    </source>
</evidence>
<evidence type="ECO:0000256" key="12">
    <source>
        <dbReference type="ARBA" id="ARBA00024680"/>
    </source>
</evidence>
<accession>A0A1W4XJC1</accession>
<dbReference type="InParanoid" id="A0A1W4XJC1"/>
<reference evidence="18" key="1">
    <citation type="submission" date="2025-08" db="UniProtKB">
        <authorList>
            <consortium name="RefSeq"/>
        </authorList>
    </citation>
    <scope>IDENTIFICATION</scope>
    <source>
        <tissue evidence="18">Entire body</tissue>
    </source>
</reference>
<evidence type="ECO:0000256" key="7">
    <source>
        <dbReference type="ARBA" id="ARBA00022927"/>
    </source>
</evidence>
<evidence type="ECO:0000256" key="5">
    <source>
        <dbReference type="ARBA" id="ARBA00022490"/>
    </source>
</evidence>
<sequence>MEEILDDFENFKISALSKCKKVTPYVKNVTIGPNKVIQKNTKTITSKCPFSKLPDILPTTSNVPQNLHFIKIANDLELHRREDVQSAINKRLHTFMEHNERQKINTEAEWQLRKKDLLNKLEQEETGIMKILEENEQEDNIKHQALIKYYQSLAEKRKQNEEKIKINEEKQNKRADIINKVVKNQIEFREIYQEITAMICNNKAPSNLRCNFEDIRQCLQTLPNLMNEIVVRCQNGIISENDAVKSGECISQIKNLKNIISRRTEVIENKKKIELKKQTEEKTAVTDKKPTPNTISLDSDTHKKNIERDFIAQKFISKTSLRYYNELESFIKNYPSSFRNLLENNSLKQFRFDCKKAVNIPVNAISAINAQHLLDKYNRLCNLLLGNKVVVGGTEVIASKHPEGIAFCMDLLAKKFVLQGDLMISSNPEAAFCYATIILSLWNQFPEFGKLFLLHLHKECIYLIPFYPPRLADQTDEDYYKSLGYNYIDGVVEKQDKFLKRMMGIMRLYAAIVISKPKSDQKISPHNIAYGWRWFSAFLNLEPQIDITATMIHIFLEVAGSTLQQVYGKQFYKLMNFLSKVYMPMLKKYDSGGPFTRLEVLLHDYQRTGQLEKPKGLLPTNFW</sequence>
<feature type="coiled-coil region" evidence="16">
    <location>
        <begin position="114"/>
        <end position="176"/>
    </location>
</feature>
<keyword evidence="5" id="KW-0963">Cytoplasm</keyword>
<evidence type="ECO:0000256" key="6">
    <source>
        <dbReference type="ARBA" id="ARBA00022816"/>
    </source>
</evidence>
<keyword evidence="10" id="KW-0906">Nuclear pore complex</keyword>
<dbReference type="InterPro" id="IPR038506">
    <property type="entry name" value="GLE1-like_sf"/>
</dbReference>
<dbReference type="PANTHER" id="PTHR12960:SF0">
    <property type="entry name" value="MRNA EXPORT FACTOR GLE1"/>
    <property type="match status" value="1"/>
</dbReference>
<dbReference type="InterPro" id="IPR012476">
    <property type="entry name" value="GLE1"/>
</dbReference>
<dbReference type="GeneID" id="108742043"/>
<keyword evidence="9 16" id="KW-0175">Coiled coil</keyword>
<dbReference type="OrthoDB" id="420884at2759"/>
<dbReference type="Proteomes" id="UP000192223">
    <property type="component" value="Unplaced"/>
</dbReference>
<dbReference type="Gene3D" id="1.25.40.510">
    <property type="entry name" value="GLE1-like"/>
    <property type="match status" value="1"/>
</dbReference>
<dbReference type="GO" id="GO:0000822">
    <property type="term" value="F:inositol hexakisphosphate binding"/>
    <property type="evidence" value="ECO:0007669"/>
    <property type="project" value="TreeGrafter"/>
</dbReference>
<dbReference type="GO" id="GO:0015031">
    <property type="term" value="P:protein transport"/>
    <property type="evidence" value="ECO:0007669"/>
    <property type="project" value="UniProtKB-KW"/>
</dbReference>
<dbReference type="Pfam" id="PF07817">
    <property type="entry name" value="GLE1"/>
    <property type="match status" value="1"/>
</dbReference>
<dbReference type="KEGG" id="apln:108742043"/>
<dbReference type="FunCoup" id="A0A1W4XJC1">
    <property type="interactions" value="499"/>
</dbReference>
<evidence type="ECO:0000256" key="10">
    <source>
        <dbReference type="ARBA" id="ARBA00023132"/>
    </source>
</evidence>
<keyword evidence="11" id="KW-0539">Nucleus</keyword>
<evidence type="ECO:0000313" key="17">
    <source>
        <dbReference type="Proteomes" id="UP000192223"/>
    </source>
</evidence>
<protein>
    <recommendedName>
        <fullName evidence="13">mRNA export factor GLE1</fullName>
    </recommendedName>
    <alternativeName>
        <fullName evidence="15">GLE1 RNA export mediator</fullName>
    </alternativeName>
    <alternativeName>
        <fullName evidence="14">Nucleoporin GLE1</fullName>
    </alternativeName>
</protein>
<evidence type="ECO:0000256" key="15">
    <source>
        <dbReference type="ARBA" id="ARBA00030897"/>
    </source>
</evidence>
<dbReference type="PANTHER" id="PTHR12960">
    <property type="entry name" value="GLE-1-RELATED"/>
    <property type="match status" value="1"/>
</dbReference>
<dbReference type="GO" id="GO:0031369">
    <property type="term" value="F:translation initiation factor binding"/>
    <property type="evidence" value="ECO:0007669"/>
    <property type="project" value="TreeGrafter"/>
</dbReference>
<evidence type="ECO:0000256" key="14">
    <source>
        <dbReference type="ARBA" id="ARBA00029983"/>
    </source>
</evidence>
<keyword evidence="17" id="KW-1185">Reference proteome</keyword>
<evidence type="ECO:0000256" key="8">
    <source>
        <dbReference type="ARBA" id="ARBA00023010"/>
    </source>
</evidence>
<dbReference type="RefSeq" id="XP_018332553.1">
    <property type="nucleotide sequence ID" value="XM_018477051.2"/>
</dbReference>
<comment type="similarity">
    <text evidence="3">Belongs to the GLE1 family.</text>
</comment>
<evidence type="ECO:0000313" key="18">
    <source>
        <dbReference type="RefSeq" id="XP_018332553.1"/>
    </source>
</evidence>
<name>A0A1W4XJC1_AGRPL</name>
<evidence type="ECO:0000256" key="4">
    <source>
        <dbReference type="ARBA" id="ARBA00022448"/>
    </source>
</evidence>
<evidence type="ECO:0000256" key="1">
    <source>
        <dbReference type="ARBA" id="ARBA00004496"/>
    </source>
</evidence>
<keyword evidence="8" id="KW-0811">Translocation</keyword>
<dbReference type="STRING" id="224129.A0A1W4XJC1"/>
<keyword evidence="6" id="KW-0509">mRNA transport</keyword>
<evidence type="ECO:0000256" key="16">
    <source>
        <dbReference type="SAM" id="Coils"/>
    </source>
</evidence>
<dbReference type="AlphaFoldDB" id="A0A1W4XJC1"/>
<dbReference type="FunFam" id="1.25.40.510:FF:000001">
    <property type="entry name" value="Nucleoporin GLE1 isoform 1"/>
    <property type="match status" value="1"/>
</dbReference>
<evidence type="ECO:0000256" key="2">
    <source>
        <dbReference type="ARBA" id="ARBA00004567"/>
    </source>
</evidence>
<evidence type="ECO:0000256" key="13">
    <source>
        <dbReference type="ARBA" id="ARBA00026227"/>
    </source>
</evidence>
<dbReference type="GO" id="GO:0005737">
    <property type="term" value="C:cytoplasm"/>
    <property type="evidence" value="ECO:0007669"/>
    <property type="project" value="UniProtKB-SubCell"/>
</dbReference>
<proteinExistence type="inferred from homology"/>
<keyword evidence="4" id="KW-0813">Transport</keyword>
<dbReference type="GO" id="GO:0016973">
    <property type="term" value="P:poly(A)+ mRNA export from nucleus"/>
    <property type="evidence" value="ECO:0007669"/>
    <property type="project" value="InterPro"/>
</dbReference>
<organism evidence="17 18">
    <name type="scientific">Agrilus planipennis</name>
    <name type="common">Emerald ash borer</name>
    <name type="synonym">Agrilus marcopoli</name>
    <dbReference type="NCBI Taxonomy" id="224129"/>
    <lineage>
        <taxon>Eukaryota</taxon>
        <taxon>Metazoa</taxon>
        <taxon>Ecdysozoa</taxon>
        <taxon>Arthropoda</taxon>
        <taxon>Hexapoda</taxon>
        <taxon>Insecta</taxon>
        <taxon>Pterygota</taxon>
        <taxon>Neoptera</taxon>
        <taxon>Endopterygota</taxon>
        <taxon>Coleoptera</taxon>
        <taxon>Polyphaga</taxon>
        <taxon>Elateriformia</taxon>
        <taxon>Buprestoidea</taxon>
        <taxon>Buprestidae</taxon>
        <taxon>Agrilinae</taxon>
        <taxon>Agrilus</taxon>
    </lineage>
</organism>
<evidence type="ECO:0000256" key="3">
    <source>
        <dbReference type="ARBA" id="ARBA00011056"/>
    </source>
</evidence>
<dbReference type="GO" id="GO:0044614">
    <property type="term" value="C:nuclear pore cytoplasmic filaments"/>
    <property type="evidence" value="ECO:0007669"/>
    <property type="project" value="TreeGrafter"/>
</dbReference>
<gene>
    <name evidence="18" type="primary">LOC108742043</name>
</gene>
<comment type="subcellular location">
    <subcellularLocation>
        <location evidence="1">Cytoplasm</location>
    </subcellularLocation>
    <subcellularLocation>
        <location evidence="2">Nucleus</location>
        <location evidence="2">Nuclear pore complex</location>
    </subcellularLocation>
</comment>
<dbReference type="GO" id="GO:0005543">
    <property type="term" value="F:phospholipid binding"/>
    <property type="evidence" value="ECO:0007669"/>
    <property type="project" value="TreeGrafter"/>
</dbReference>
<comment type="function">
    <text evidence="12">Required for the export of mRNAs containing poly(A) tails from the nucleus into the cytoplasm. May be involved in the terminal step of the mRNA transport through the nuclear pore complex (NPC).</text>
</comment>